<dbReference type="GO" id="GO:0012505">
    <property type="term" value="C:endomembrane system"/>
    <property type="evidence" value="ECO:0007669"/>
    <property type="project" value="UniProtKB-SubCell"/>
</dbReference>
<feature type="region of interest" description="Disordered" evidence="10">
    <location>
        <begin position="135"/>
        <end position="174"/>
    </location>
</feature>
<keyword evidence="7" id="KW-0449">Lipoprotein</keyword>
<feature type="compositionally biased region" description="Low complexity" evidence="10">
    <location>
        <begin position="144"/>
        <end position="153"/>
    </location>
</feature>
<evidence type="ECO:0000256" key="6">
    <source>
        <dbReference type="ARBA" id="ARBA00023180"/>
    </source>
</evidence>
<dbReference type="OMA" id="KSHYESC"/>
<keyword evidence="4" id="KW-0472">Membrane</keyword>
<evidence type="ECO:0000256" key="11">
    <source>
        <dbReference type="SAM" id="SignalP"/>
    </source>
</evidence>
<dbReference type="Gramene" id="RZC50906">
    <property type="protein sequence ID" value="RZC50906"/>
    <property type="gene ID" value="C5167_019332"/>
</dbReference>
<dbReference type="SUPFAM" id="SSF49503">
    <property type="entry name" value="Cupredoxins"/>
    <property type="match status" value="1"/>
</dbReference>
<evidence type="ECO:0000256" key="5">
    <source>
        <dbReference type="ARBA" id="ARBA00023157"/>
    </source>
</evidence>
<dbReference type="InterPro" id="IPR041846">
    <property type="entry name" value="ENL_dom"/>
</dbReference>
<sequence length="195" mass="20703">MESSKIYLVSILAVVLLGFLSSSTEASNNILVGGKMGWVSNPSENYTSWASRNRFNIADTLIFKYNKGQDSVLVVSEDDYDSCNTASPMKSMNDGESKFTFDRSGPFYFISGNQGSCQKGEKLYLVVITPKVSSPPTPSPPAAPLGSSPSPTAEINATPPTAPVPSTPSKSSSTTNSIVWVSALVSLLVVSVSIY</sequence>
<feature type="chain" id="PRO_5021464486" description="Phytocyanin domain-containing protein" evidence="11">
    <location>
        <begin position="27"/>
        <end position="195"/>
    </location>
</feature>
<evidence type="ECO:0000256" key="9">
    <source>
        <dbReference type="ARBA" id="ARBA00037868"/>
    </source>
</evidence>
<evidence type="ECO:0000256" key="3">
    <source>
        <dbReference type="ARBA" id="ARBA00022729"/>
    </source>
</evidence>
<feature type="domain" description="Phytocyanin" evidence="12">
    <location>
        <begin position="28"/>
        <end position="129"/>
    </location>
</feature>
<accession>A0A4Y7IRZ8</accession>
<comment type="similarity">
    <text evidence="8">Belongs to the early nodulin-like (ENODL) family.</text>
</comment>
<dbReference type="Gene3D" id="2.60.40.420">
    <property type="entry name" value="Cupredoxins - blue copper proteins"/>
    <property type="match status" value="1"/>
</dbReference>
<keyword evidence="5" id="KW-1015">Disulfide bond</keyword>
<reference evidence="13 14" key="1">
    <citation type="journal article" date="2018" name="Science">
        <title>The opium poppy genome and morphinan production.</title>
        <authorList>
            <person name="Guo L."/>
            <person name="Winzer T."/>
            <person name="Yang X."/>
            <person name="Li Y."/>
            <person name="Ning Z."/>
            <person name="He Z."/>
            <person name="Teodor R."/>
            <person name="Lu Y."/>
            <person name="Bowser T.A."/>
            <person name="Graham I.A."/>
            <person name="Ye K."/>
        </authorList>
    </citation>
    <scope>NUCLEOTIDE SEQUENCE [LARGE SCALE GENOMIC DNA]</scope>
    <source>
        <strain evidence="14">cv. HN1</strain>
        <tissue evidence="13">Leaves</tissue>
    </source>
</reference>
<evidence type="ECO:0000313" key="13">
    <source>
        <dbReference type="EMBL" id="RZC50906.1"/>
    </source>
</evidence>
<dbReference type="EMBL" id="CM010716">
    <property type="protein sequence ID" value="RZC50906.1"/>
    <property type="molecule type" value="Genomic_DNA"/>
</dbReference>
<dbReference type="InterPro" id="IPR003245">
    <property type="entry name" value="Phytocyanin_dom"/>
</dbReference>
<comment type="subcellular location">
    <subcellularLocation>
        <location evidence="9">Endomembrane system</location>
        <topology evidence="9">Lipid-anchor</topology>
    </subcellularLocation>
    <subcellularLocation>
        <location evidence="1">Membrane</location>
        <topology evidence="1">Lipid-anchor</topology>
        <topology evidence="1">GPI-anchor</topology>
    </subcellularLocation>
</comment>
<evidence type="ECO:0000256" key="1">
    <source>
        <dbReference type="ARBA" id="ARBA00004589"/>
    </source>
</evidence>
<keyword evidence="2" id="KW-0336">GPI-anchor</keyword>
<dbReference type="OrthoDB" id="2015640at2759"/>
<name>A0A4Y7IRZ8_PAPSO</name>
<proteinExistence type="inferred from homology"/>
<evidence type="ECO:0000256" key="10">
    <source>
        <dbReference type="SAM" id="MobiDB-lite"/>
    </source>
</evidence>
<dbReference type="InterPro" id="IPR039391">
    <property type="entry name" value="Phytocyanin-like"/>
</dbReference>
<keyword evidence="14" id="KW-1185">Reference proteome</keyword>
<dbReference type="CDD" id="cd11019">
    <property type="entry name" value="OsENODL1_like"/>
    <property type="match status" value="1"/>
</dbReference>
<dbReference type="GO" id="GO:0005886">
    <property type="term" value="C:plasma membrane"/>
    <property type="evidence" value="ECO:0007669"/>
    <property type="project" value="TreeGrafter"/>
</dbReference>
<evidence type="ECO:0000256" key="8">
    <source>
        <dbReference type="ARBA" id="ARBA00035011"/>
    </source>
</evidence>
<keyword evidence="6" id="KW-0325">Glycoprotein</keyword>
<dbReference type="GO" id="GO:0098552">
    <property type="term" value="C:side of membrane"/>
    <property type="evidence" value="ECO:0007669"/>
    <property type="project" value="UniProtKB-KW"/>
</dbReference>
<evidence type="ECO:0000256" key="2">
    <source>
        <dbReference type="ARBA" id="ARBA00022622"/>
    </source>
</evidence>
<organism evidence="13 14">
    <name type="scientific">Papaver somniferum</name>
    <name type="common">Opium poppy</name>
    <dbReference type="NCBI Taxonomy" id="3469"/>
    <lineage>
        <taxon>Eukaryota</taxon>
        <taxon>Viridiplantae</taxon>
        <taxon>Streptophyta</taxon>
        <taxon>Embryophyta</taxon>
        <taxon>Tracheophyta</taxon>
        <taxon>Spermatophyta</taxon>
        <taxon>Magnoliopsida</taxon>
        <taxon>Ranunculales</taxon>
        <taxon>Papaveraceae</taxon>
        <taxon>Papaveroideae</taxon>
        <taxon>Papaver</taxon>
    </lineage>
</organism>
<dbReference type="Pfam" id="PF02298">
    <property type="entry name" value="Cu_bind_like"/>
    <property type="match status" value="1"/>
</dbReference>
<dbReference type="AlphaFoldDB" id="A0A4Y7IRZ8"/>
<dbReference type="FunFam" id="2.60.40.420:FF:000010">
    <property type="entry name" value="Early nodulin-like protein 1"/>
    <property type="match status" value="1"/>
</dbReference>
<dbReference type="Proteomes" id="UP000316621">
    <property type="component" value="Chromosome 2"/>
</dbReference>
<dbReference type="PROSITE" id="PS51485">
    <property type="entry name" value="PHYTOCYANIN"/>
    <property type="match status" value="1"/>
</dbReference>
<feature type="signal peptide" evidence="11">
    <location>
        <begin position="1"/>
        <end position="26"/>
    </location>
</feature>
<evidence type="ECO:0000313" key="14">
    <source>
        <dbReference type="Proteomes" id="UP000316621"/>
    </source>
</evidence>
<gene>
    <name evidence="13" type="ORF">C5167_019332</name>
</gene>
<evidence type="ECO:0000259" key="12">
    <source>
        <dbReference type="PROSITE" id="PS51485"/>
    </source>
</evidence>
<dbReference type="GO" id="GO:0009055">
    <property type="term" value="F:electron transfer activity"/>
    <property type="evidence" value="ECO:0007669"/>
    <property type="project" value="InterPro"/>
</dbReference>
<dbReference type="InterPro" id="IPR008972">
    <property type="entry name" value="Cupredoxin"/>
</dbReference>
<protein>
    <recommendedName>
        <fullName evidence="12">Phytocyanin domain-containing protein</fullName>
    </recommendedName>
</protein>
<evidence type="ECO:0000256" key="7">
    <source>
        <dbReference type="ARBA" id="ARBA00023288"/>
    </source>
</evidence>
<dbReference type="PANTHER" id="PTHR33021">
    <property type="entry name" value="BLUE COPPER PROTEIN"/>
    <property type="match status" value="1"/>
</dbReference>
<evidence type="ECO:0000256" key="4">
    <source>
        <dbReference type="ARBA" id="ARBA00023136"/>
    </source>
</evidence>
<dbReference type="PANTHER" id="PTHR33021:SF185">
    <property type="entry name" value="EARLY NODULIN-LIKE PROTEIN 3-RELATED"/>
    <property type="match status" value="1"/>
</dbReference>
<keyword evidence="3 11" id="KW-0732">Signal</keyword>